<evidence type="ECO:0000313" key="2">
    <source>
        <dbReference type="EMBL" id="OAA37028.1"/>
    </source>
</evidence>
<evidence type="ECO:0008006" key="4">
    <source>
        <dbReference type="Google" id="ProtNLM"/>
    </source>
</evidence>
<organism evidence="2 3">
    <name type="scientific">Metarhizium rileyi (strain RCEF 4871)</name>
    <name type="common">Nomuraea rileyi</name>
    <dbReference type="NCBI Taxonomy" id="1649241"/>
    <lineage>
        <taxon>Eukaryota</taxon>
        <taxon>Fungi</taxon>
        <taxon>Dikarya</taxon>
        <taxon>Ascomycota</taxon>
        <taxon>Pezizomycotina</taxon>
        <taxon>Sordariomycetes</taxon>
        <taxon>Hypocreomycetidae</taxon>
        <taxon>Hypocreales</taxon>
        <taxon>Clavicipitaceae</taxon>
        <taxon>Metarhizium</taxon>
    </lineage>
</organism>
<dbReference type="EMBL" id="AZHC01000032">
    <property type="protein sequence ID" value="OAA37028.1"/>
    <property type="molecule type" value="Genomic_DNA"/>
</dbReference>
<dbReference type="InterPro" id="IPR025213">
    <property type="entry name" value="Sim4_Fta2"/>
</dbReference>
<feature type="region of interest" description="Disordered" evidence="1">
    <location>
        <begin position="1"/>
        <end position="23"/>
    </location>
</feature>
<dbReference type="Pfam" id="PF13095">
    <property type="entry name" value="FTA2"/>
    <property type="match status" value="1"/>
</dbReference>
<name>A0A166YLC7_METRR</name>
<comment type="caution">
    <text evidence="2">The sequence shown here is derived from an EMBL/GenBank/DDBJ whole genome shotgun (WGS) entry which is preliminary data.</text>
</comment>
<sequence>MTERATPKKQSIRHPNELPPCKGPKLHVFPEHSSPIEWLGRIDGEDENIKGFSDSGKQGYVFKFKFFNPDDSRYYWDTLVEGPAGRRQVELHTDPFYAECRAYGRIHQEKRRGTLRGEPAIPCFGFIYLGEEHRQVLEQSGVDLEEDCLDGDKLSQPEDGPLRPRPIRAIVKKLASSNSGLNKDSVGRMLKNIRELNRLKIYNKDIRKDNFRDGKLVDFGSSWTEPHCFMGDSNILNATETRIGDLVRFDEMVDMEGIISKWRAMPNWTYKKKLRSYTKRASNSSI</sequence>
<evidence type="ECO:0000256" key="1">
    <source>
        <dbReference type="SAM" id="MobiDB-lite"/>
    </source>
</evidence>
<gene>
    <name evidence="2" type="ORF">NOR_07304</name>
</gene>
<accession>A0A166YLC7</accession>
<protein>
    <recommendedName>
        <fullName evidence="4">Protein kinase domain-containing protein</fullName>
    </recommendedName>
</protein>
<dbReference type="OrthoDB" id="3432781at2759"/>
<dbReference type="Proteomes" id="UP000243498">
    <property type="component" value="Unassembled WGS sequence"/>
</dbReference>
<reference evidence="2 3" key="1">
    <citation type="journal article" date="2016" name="Genome Biol. Evol.">
        <title>Divergent and convergent evolution of fungal pathogenicity.</title>
        <authorList>
            <person name="Shang Y."/>
            <person name="Xiao G."/>
            <person name="Zheng P."/>
            <person name="Cen K."/>
            <person name="Zhan S."/>
            <person name="Wang C."/>
        </authorList>
    </citation>
    <scope>NUCLEOTIDE SEQUENCE [LARGE SCALE GENOMIC DNA]</scope>
    <source>
        <strain evidence="2 3">RCEF 4871</strain>
    </source>
</reference>
<evidence type="ECO:0000313" key="3">
    <source>
        <dbReference type="Proteomes" id="UP000243498"/>
    </source>
</evidence>
<proteinExistence type="predicted"/>
<dbReference type="OMA" id="CKGPKLH"/>
<dbReference type="AlphaFoldDB" id="A0A166YLC7"/>
<keyword evidence="3" id="KW-1185">Reference proteome</keyword>
<dbReference type="STRING" id="1081105.A0A166YLC7"/>